<feature type="compositionally biased region" description="Basic and acidic residues" evidence="1">
    <location>
        <begin position="110"/>
        <end position="132"/>
    </location>
</feature>
<accession>A0AAV4CFT5</accession>
<evidence type="ECO:0000313" key="3">
    <source>
        <dbReference type="Proteomes" id="UP000735302"/>
    </source>
</evidence>
<feature type="region of interest" description="Disordered" evidence="1">
    <location>
        <begin position="110"/>
        <end position="142"/>
    </location>
</feature>
<sequence length="200" mass="22682">MCLMKGYVLSRACDGGSLLKCWVAIINNVSRGNGTPQPSVPVITFKRKDILSRSSLQNRTRSFRDRFIRSNVQAGRPKSVLGCQATYQSLRGTVHSEYALGSGGTFCRGLEPRHSRTESLGERRTSQSRDEQVMSSSTTRNSARAECVASGFEDSDDESFPVKWFIQPPKRLLYSGGSNWEVFKLRYNCFVRERRFTIRY</sequence>
<dbReference type="AlphaFoldDB" id="A0AAV4CFT5"/>
<evidence type="ECO:0000313" key="2">
    <source>
        <dbReference type="EMBL" id="GFO30247.1"/>
    </source>
</evidence>
<proteinExistence type="predicted"/>
<organism evidence="2 3">
    <name type="scientific">Plakobranchus ocellatus</name>
    <dbReference type="NCBI Taxonomy" id="259542"/>
    <lineage>
        <taxon>Eukaryota</taxon>
        <taxon>Metazoa</taxon>
        <taxon>Spiralia</taxon>
        <taxon>Lophotrochozoa</taxon>
        <taxon>Mollusca</taxon>
        <taxon>Gastropoda</taxon>
        <taxon>Heterobranchia</taxon>
        <taxon>Euthyneura</taxon>
        <taxon>Panpulmonata</taxon>
        <taxon>Sacoglossa</taxon>
        <taxon>Placobranchoidea</taxon>
        <taxon>Plakobranchidae</taxon>
        <taxon>Plakobranchus</taxon>
    </lineage>
</organism>
<evidence type="ECO:0000256" key="1">
    <source>
        <dbReference type="SAM" id="MobiDB-lite"/>
    </source>
</evidence>
<reference evidence="2 3" key="1">
    <citation type="journal article" date="2021" name="Elife">
        <title>Chloroplast acquisition without the gene transfer in kleptoplastic sea slugs, Plakobranchus ocellatus.</title>
        <authorList>
            <person name="Maeda T."/>
            <person name="Takahashi S."/>
            <person name="Yoshida T."/>
            <person name="Shimamura S."/>
            <person name="Takaki Y."/>
            <person name="Nagai Y."/>
            <person name="Toyoda A."/>
            <person name="Suzuki Y."/>
            <person name="Arimoto A."/>
            <person name="Ishii H."/>
            <person name="Satoh N."/>
            <person name="Nishiyama T."/>
            <person name="Hasebe M."/>
            <person name="Maruyama T."/>
            <person name="Minagawa J."/>
            <person name="Obokata J."/>
            <person name="Shigenobu S."/>
        </authorList>
    </citation>
    <scope>NUCLEOTIDE SEQUENCE [LARGE SCALE GENOMIC DNA]</scope>
</reference>
<name>A0AAV4CFT5_9GAST</name>
<dbReference type="Proteomes" id="UP000735302">
    <property type="component" value="Unassembled WGS sequence"/>
</dbReference>
<comment type="caution">
    <text evidence="2">The sequence shown here is derived from an EMBL/GenBank/DDBJ whole genome shotgun (WGS) entry which is preliminary data.</text>
</comment>
<keyword evidence="3" id="KW-1185">Reference proteome</keyword>
<protein>
    <submittedName>
        <fullName evidence="2">Uncharacterized protein</fullName>
    </submittedName>
</protein>
<dbReference type="EMBL" id="BLXT01006232">
    <property type="protein sequence ID" value="GFO30247.1"/>
    <property type="molecule type" value="Genomic_DNA"/>
</dbReference>
<feature type="compositionally biased region" description="Polar residues" evidence="1">
    <location>
        <begin position="133"/>
        <end position="142"/>
    </location>
</feature>
<gene>
    <name evidence="2" type="ORF">PoB_005675200</name>
</gene>